<evidence type="ECO:0000313" key="8">
    <source>
        <dbReference type="EMBL" id="CZT04480.1"/>
    </source>
</evidence>
<dbReference type="EMBL" id="FJUX01000069">
    <property type="protein sequence ID" value="CZT04480.1"/>
    <property type="molecule type" value="Genomic_DNA"/>
</dbReference>
<dbReference type="SUPFAM" id="SSF54373">
    <property type="entry name" value="FAD-linked reductases, C-terminal domain"/>
    <property type="match status" value="1"/>
</dbReference>
<evidence type="ECO:0000256" key="4">
    <source>
        <dbReference type="ARBA" id="ARBA00048448"/>
    </source>
</evidence>
<feature type="binding site" evidence="5">
    <location>
        <position position="16"/>
    </location>
    <ligand>
        <name>FAD</name>
        <dbReference type="ChEBI" id="CHEBI:57692"/>
    </ligand>
</feature>
<reference evidence="9" key="1">
    <citation type="submission" date="2016-03" db="EMBL/GenBank/DDBJ databases">
        <authorList>
            <person name="Guldener U."/>
        </authorList>
    </citation>
    <scope>NUCLEOTIDE SEQUENCE [LARGE SCALE GENOMIC DNA]</scope>
    <source>
        <strain evidence="9">04CH-RAC-A.6.1</strain>
    </source>
</reference>
<dbReference type="Gene3D" id="3.50.50.60">
    <property type="entry name" value="FAD/NAD(P)-binding domain"/>
    <property type="match status" value="1"/>
</dbReference>
<dbReference type="Pfam" id="PF01593">
    <property type="entry name" value="Amino_oxidase"/>
    <property type="match status" value="1"/>
</dbReference>
<dbReference type="InterPro" id="IPR036188">
    <property type="entry name" value="FAD/NAD-bd_sf"/>
</dbReference>
<evidence type="ECO:0000256" key="5">
    <source>
        <dbReference type="PIRSR" id="PIRSR601613-1"/>
    </source>
</evidence>
<keyword evidence="6" id="KW-0285">Flavoprotein</keyword>
<dbReference type="PANTHER" id="PTHR43563:SF14">
    <property type="entry name" value="AMINE OXIDASE"/>
    <property type="match status" value="1"/>
</dbReference>
<feature type="binding site" evidence="5">
    <location>
        <begin position="35"/>
        <end position="36"/>
    </location>
    <ligand>
        <name>FAD</name>
        <dbReference type="ChEBI" id="CHEBI:57692"/>
    </ligand>
</feature>
<evidence type="ECO:0000256" key="3">
    <source>
        <dbReference type="ARBA" id="ARBA00023002"/>
    </source>
</evidence>
<feature type="binding site" evidence="5">
    <location>
        <position position="348"/>
    </location>
    <ligand>
        <name>substrate</name>
    </ligand>
</feature>
<dbReference type="EC" id="1.4.3.-" evidence="6"/>
<dbReference type="PANTHER" id="PTHR43563">
    <property type="entry name" value="AMINE OXIDASE"/>
    <property type="match status" value="1"/>
</dbReference>
<dbReference type="OrthoDB" id="5046242at2759"/>
<evidence type="ECO:0000313" key="9">
    <source>
        <dbReference type="Proteomes" id="UP000178912"/>
    </source>
</evidence>
<evidence type="ECO:0000256" key="6">
    <source>
        <dbReference type="RuleBase" id="RU362067"/>
    </source>
</evidence>
<comment type="similarity">
    <text evidence="2 6">Belongs to the flavin monoamine oxidase family.</text>
</comment>
<accession>A0A1E1L1X0</accession>
<organism evidence="8 9">
    <name type="scientific">Rhynchosporium agropyri</name>
    <dbReference type="NCBI Taxonomy" id="914238"/>
    <lineage>
        <taxon>Eukaryota</taxon>
        <taxon>Fungi</taxon>
        <taxon>Dikarya</taxon>
        <taxon>Ascomycota</taxon>
        <taxon>Pezizomycotina</taxon>
        <taxon>Leotiomycetes</taxon>
        <taxon>Helotiales</taxon>
        <taxon>Ploettnerulaceae</taxon>
        <taxon>Rhynchosporium</taxon>
    </lineage>
</organism>
<feature type="domain" description="Amine oxidase" evidence="7">
    <location>
        <begin position="15"/>
        <end position="458"/>
    </location>
</feature>
<dbReference type="InterPro" id="IPR001613">
    <property type="entry name" value="Flavin_amine_oxidase"/>
</dbReference>
<dbReference type="PRINTS" id="PR00757">
    <property type="entry name" value="AMINEOXDASEF"/>
</dbReference>
<dbReference type="Proteomes" id="UP000178912">
    <property type="component" value="Unassembled WGS sequence"/>
</dbReference>
<dbReference type="Gene3D" id="1.10.405.10">
    <property type="entry name" value="Guanine Nucleotide Dissociation Inhibitor, domain 1"/>
    <property type="match status" value="1"/>
</dbReference>
<dbReference type="AlphaFoldDB" id="A0A1E1L1X0"/>
<dbReference type="GO" id="GO:0097621">
    <property type="term" value="F:monoamine oxidase activity"/>
    <property type="evidence" value="ECO:0007669"/>
    <property type="project" value="UniProtKB-EC"/>
</dbReference>
<comment type="catalytic activity">
    <reaction evidence="4">
        <text>a secondary aliphatic amine + O2 + H2O = a primary amine + an aldehyde + H2O2</text>
        <dbReference type="Rhea" id="RHEA:26414"/>
        <dbReference type="ChEBI" id="CHEBI:15377"/>
        <dbReference type="ChEBI" id="CHEBI:15379"/>
        <dbReference type="ChEBI" id="CHEBI:16240"/>
        <dbReference type="ChEBI" id="CHEBI:17478"/>
        <dbReference type="ChEBI" id="CHEBI:58855"/>
        <dbReference type="ChEBI" id="CHEBI:65296"/>
        <dbReference type="EC" id="1.4.3.4"/>
    </reaction>
</comment>
<evidence type="ECO:0000256" key="2">
    <source>
        <dbReference type="ARBA" id="ARBA00005995"/>
    </source>
</evidence>
<name>A0A1E1L1X0_9HELO</name>
<dbReference type="InterPro" id="IPR050703">
    <property type="entry name" value="Flavin_MAO"/>
</dbReference>
<evidence type="ECO:0000259" key="7">
    <source>
        <dbReference type="Pfam" id="PF01593"/>
    </source>
</evidence>
<gene>
    <name evidence="8" type="ORF">RAG0_10914</name>
</gene>
<dbReference type="SUPFAM" id="SSF51905">
    <property type="entry name" value="FAD/NAD(P)-binding domain"/>
    <property type="match status" value="1"/>
</dbReference>
<proteinExistence type="inferred from homology"/>
<comment type="cofactor">
    <cofactor evidence="1 6">
        <name>FAD</name>
        <dbReference type="ChEBI" id="CHEBI:57692"/>
    </cofactor>
</comment>
<evidence type="ECO:0000256" key="1">
    <source>
        <dbReference type="ARBA" id="ARBA00001974"/>
    </source>
</evidence>
<dbReference type="InterPro" id="IPR002937">
    <property type="entry name" value="Amino_oxidase"/>
</dbReference>
<sequence>MSEQSYDVIIVGAGLSGLQAAHDIQQAGLSFLVLEARDRVGGKTWSVPRADGKGHVDIGAAWINDTNQALVYALTQRFGIELLEQNVDGDCIFQDKDGATHAFPYGTSPKFSEAQVTDFERIRDTIHDLSVAYGSKASSVENYDQMSLEQFAISKGASEKTVDMIRIWTRVMLGIEASTISAQFFIEYTGKGGGLKQLRSDQKHGGQYLRFRKGSQQMAIGLAAMLRPKTVHLSTPVSSISDSGNIVTVTTATGKTFRSTKVILSIPTPLYNDITISPPLSGTKAVIASSTMHGYYSKMILCYDTPWWTKPTPASQKSCGLAISYQTPSAVIRDTSVSADDHYCLTCFVGGAPGLAWSKLPQHERRAQVLAQVSNIFGNKEEAYKPVEIFEQEWSKEQYSKGAPCPVMGPGLLTSVGGSCALREVVGNLHFVGTETSEVWSGYMEGAVRSGVRGAEEVRRSLKGEVISAKL</sequence>
<protein>
    <recommendedName>
        <fullName evidence="6">Amine oxidase</fullName>
        <ecNumber evidence="6">1.4.3.-</ecNumber>
    </recommendedName>
</protein>
<feature type="binding site" evidence="5">
    <location>
        <position position="435"/>
    </location>
    <ligand>
        <name>FAD</name>
        <dbReference type="ChEBI" id="CHEBI:57692"/>
    </ligand>
</feature>
<keyword evidence="6" id="KW-0274">FAD</keyword>
<dbReference type="Gene3D" id="3.90.660.10">
    <property type="match status" value="1"/>
</dbReference>
<feature type="binding site" evidence="5">
    <location>
        <position position="237"/>
    </location>
    <ligand>
        <name>FAD</name>
        <dbReference type="ChEBI" id="CHEBI:57692"/>
    </ligand>
</feature>
<keyword evidence="9" id="KW-1185">Reference proteome</keyword>
<keyword evidence="3 6" id="KW-0560">Oxidoreductase</keyword>